<evidence type="ECO:0008006" key="4">
    <source>
        <dbReference type="Google" id="ProtNLM"/>
    </source>
</evidence>
<feature type="chain" id="PRO_5038003294" description="SbsA Ig-like domain-containing protein" evidence="1">
    <location>
        <begin position="21"/>
        <end position="355"/>
    </location>
</feature>
<proteinExistence type="predicted"/>
<feature type="signal peptide" evidence="1">
    <location>
        <begin position="1"/>
        <end position="20"/>
    </location>
</feature>
<accession>A0A937X4W8</accession>
<name>A0A937X4W8_9BACT</name>
<dbReference type="AlphaFoldDB" id="A0A937X4W8"/>
<gene>
    <name evidence="2" type="ORF">FJZ00_13340</name>
</gene>
<dbReference type="Proteomes" id="UP000703893">
    <property type="component" value="Unassembled WGS sequence"/>
</dbReference>
<dbReference type="PROSITE" id="PS51257">
    <property type="entry name" value="PROKAR_LIPOPROTEIN"/>
    <property type="match status" value="1"/>
</dbReference>
<dbReference type="InterPro" id="IPR013783">
    <property type="entry name" value="Ig-like_fold"/>
</dbReference>
<evidence type="ECO:0000313" key="2">
    <source>
        <dbReference type="EMBL" id="MBM3276131.1"/>
    </source>
</evidence>
<reference evidence="2 3" key="1">
    <citation type="submission" date="2019-03" db="EMBL/GenBank/DDBJ databases">
        <title>Lake Tanganyika Metagenome-Assembled Genomes (MAGs).</title>
        <authorList>
            <person name="Tran P."/>
        </authorList>
    </citation>
    <scope>NUCLEOTIDE SEQUENCE [LARGE SCALE GENOMIC DNA]</scope>
    <source>
        <strain evidence="2">K_DeepCast_65m_m2_236</strain>
    </source>
</reference>
<protein>
    <recommendedName>
        <fullName evidence="4">SbsA Ig-like domain-containing protein</fullName>
    </recommendedName>
</protein>
<sequence length="355" mass="35222">MTHRAFSQLTVLAALSLTVACTGRSLGTSSTALQPAQSAGEGAADSMSTSYSGSAEVVITPESTVPLGVADAKQPTGVVTFAVKWPEYKTQAIPASTTRIDLRATMATQPSLLKTASISRPAATGSLTDIPEGSLLIDAKAYDGSSTLLATGSATVDVKANQKVQARITIGGSGGGGGGGGSGGGSFTFTSFDPPHGFVGDPIHIVYSGVSSQPTVAFSPNVSSNTFSLLGKLNAVVPSGAKSGKITLSADGLTAQSSTSILIINSVQVTPSSPGPVSPGGTIQFLVLAVDPDGATFSSSVITCSAAPDDGRSCISASNCPTLSASNLYKAGPAGKDKVTCGKGDAAKTVSITVQ</sequence>
<dbReference type="EMBL" id="VGJX01000874">
    <property type="protein sequence ID" value="MBM3276131.1"/>
    <property type="molecule type" value="Genomic_DNA"/>
</dbReference>
<organism evidence="2 3">
    <name type="scientific">Candidatus Tanganyikabacteria bacterium</name>
    <dbReference type="NCBI Taxonomy" id="2961651"/>
    <lineage>
        <taxon>Bacteria</taxon>
        <taxon>Bacillati</taxon>
        <taxon>Candidatus Sericytochromatia</taxon>
        <taxon>Candidatus Tanganyikabacteria</taxon>
    </lineage>
</organism>
<comment type="caution">
    <text evidence="2">The sequence shown here is derived from an EMBL/GenBank/DDBJ whole genome shotgun (WGS) entry which is preliminary data.</text>
</comment>
<evidence type="ECO:0000313" key="3">
    <source>
        <dbReference type="Proteomes" id="UP000703893"/>
    </source>
</evidence>
<keyword evidence="1" id="KW-0732">Signal</keyword>
<evidence type="ECO:0000256" key="1">
    <source>
        <dbReference type="SAM" id="SignalP"/>
    </source>
</evidence>
<dbReference type="Gene3D" id="2.60.40.10">
    <property type="entry name" value="Immunoglobulins"/>
    <property type="match status" value="1"/>
</dbReference>